<dbReference type="InterPro" id="IPR006536">
    <property type="entry name" value="HnRNP-L/PTB"/>
</dbReference>
<dbReference type="STRING" id="70415.A0A5S6Q6M1"/>
<feature type="compositionally biased region" description="Polar residues" evidence="5">
    <location>
        <begin position="34"/>
        <end position="50"/>
    </location>
</feature>
<protein>
    <submittedName>
        <fullName evidence="8">RRM domain-containing protein</fullName>
    </submittedName>
</protein>
<organism evidence="7 8">
    <name type="scientific">Trichuris muris</name>
    <name type="common">Mouse whipworm</name>
    <dbReference type="NCBI Taxonomy" id="70415"/>
    <lineage>
        <taxon>Eukaryota</taxon>
        <taxon>Metazoa</taxon>
        <taxon>Ecdysozoa</taxon>
        <taxon>Nematoda</taxon>
        <taxon>Enoplea</taxon>
        <taxon>Dorylaimia</taxon>
        <taxon>Trichinellida</taxon>
        <taxon>Trichuridae</taxon>
        <taxon>Trichuris</taxon>
    </lineage>
</organism>
<feature type="region of interest" description="Disordered" evidence="5">
    <location>
        <begin position="1"/>
        <end position="73"/>
    </location>
</feature>
<dbReference type="SMART" id="SM00360">
    <property type="entry name" value="RRM"/>
    <property type="match status" value="4"/>
</dbReference>
<dbReference type="InterPro" id="IPR035979">
    <property type="entry name" value="RBD_domain_sf"/>
</dbReference>
<dbReference type="AlphaFoldDB" id="A0A5S6Q6M1"/>
<evidence type="ECO:0000256" key="2">
    <source>
        <dbReference type="ARBA" id="ARBA00022737"/>
    </source>
</evidence>
<dbReference type="Pfam" id="PF00076">
    <property type="entry name" value="RRM_1"/>
    <property type="match status" value="1"/>
</dbReference>
<evidence type="ECO:0000256" key="4">
    <source>
        <dbReference type="PROSITE-ProRule" id="PRU00176"/>
    </source>
</evidence>
<dbReference type="CDD" id="cd12425">
    <property type="entry name" value="RRM4_PTBP1_like"/>
    <property type="match status" value="1"/>
</dbReference>
<keyword evidence="1" id="KW-0597">Phosphoprotein</keyword>
<evidence type="ECO:0000256" key="3">
    <source>
        <dbReference type="ARBA" id="ARBA00022884"/>
    </source>
</evidence>
<dbReference type="WBParaSite" id="TMUE_1000002815.2">
    <property type="protein sequence ID" value="TMUE_1000002815.2"/>
    <property type="gene ID" value="WBGene00295825"/>
</dbReference>
<feature type="domain" description="RRM" evidence="6">
    <location>
        <begin position="425"/>
        <end position="499"/>
    </location>
</feature>
<keyword evidence="3 4" id="KW-0694">RNA-binding</keyword>
<dbReference type="Pfam" id="PF13893">
    <property type="entry name" value="RRM_5"/>
    <property type="match status" value="1"/>
</dbReference>
<dbReference type="FunFam" id="3.30.70.330:FF:000341">
    <property type="entry name" value="Hephaestus, isoform C"/>
    <property type="match status" value="1"/>
</dbReference>
<dbReference type="CDD" id="cd12423">
    <property type="entry name" value="RRM3_PTBP1_like"/>
    <property type="match status" value="1"/>
</dbReference>
<evidence type="ECO:0000313" key="8">
    <source>
        <dbReference type="WBParaSite" id="TMUE_1000002815.1"/>
    </source>
</evidence>
<feature type="compositionally biased region" description="Acidic residues" evidence="5">
    <location>
        <begin position="1"/>
        <end position="10"/>
    </location>
</feature>
<dbReference type="GO" id="GO:0006397">
    <property type="term" value="P:mRNA processing"/>
    <property type="evidence" value="ECO:0007669"/>
    <property type="project" value="InterPro"/>
</dbReference>
<reference evidence="8" key="2">
    <citation type="submission" date="2019-12" db="UniProtKB">
        <authorList>
            <consortium name="WormBaseParasite"/>
        </authorList>
    </citation>
    <scope>IDENTIFICATION</scope>
</reference>
<dbReference type="InterPro" id="IPR000504">
    <property type="entry name" value="RRM_dom"/>
</dbReference>
<dbReference type="Proteomes" id="UP000046395">
    <property type="component" value="Unassembled WGS sequence"/>
</dbReference>
<feature type="domain" description="RRM" evidence="6">
    <location>
        <begin position="225"/>
        <end position="301"/>
    </location>
</feature>
<evidence type="ECO:0000313" key="7">
    <source>
        <dbReference type="Proteomes" id="UP000046395"/>
    </source>
</evidence>
<feature type="domain" description="RRM" evidence="6">
    <location>
        <begin position="103"/>
        <end position="186"/>
    </location>
</feature>
<dbReference type="Gene3D" id="3.30.70.330">
    <property type="match status" value="4"/>
</dbReference>
<name>A0A5S6Q6M1_TRIMR</name>
<keyword evidence="7" id="KW-1185">Reference proteome</keyword>
<evidence type="ECO:0000256" key="5">
    <source>
        <dbReference type="SAM" id="MobiDB-lite"/>
    </source>
</evidence>
<feature type="domain" description="RRM" evidence="6">
    <location>
        <begin position="542"/>
        <end position="617"/>
    </location>
</feature>
<dbReference type="WBParaSite" id="TMUE_1000002815.1">
    <property type="protein sequence ID" value="TMUE_1000002815.1"/>
    <property type="gene ID" value="WBGene00295825"/>
</dbReference>
<accession>A0A5S6Q6M1</accession>
<feature type="compositionally biased region" description="Polar residues" evidence="5">
    <location>
        <begin position="11"/>
        <end position="20"/>
    </location>
</feature>
<dbReference type="GO" id="GO:0005634">
    <property type="term" value="C:nucleus"/>
    <property type="evidence" value="ECO:0007669"/>
    <property type="project" value="InterPro"/>
</dbReference>
<evidence type="ECO:0000256" key="1">
    <source>
        <dbReference type="ARBA" id="ARBA00022553"/>
    </source>
</evidence>
<dbReference type="InterPro" id="IPR012677">
    <property type="entry name" value="Nucleotide-bd_a/b_plait_sf"/>
</dbReference>
<dbReference type="GO" id="GO:0003723">
    <property type="term" value="F:RNA binding"/>
    <property type="evidence" value="ECO:0007669"/>
    <property type="project" value="UniProtKB-UniRule"/>
</dbReference>
<dbReference type="InterPro" id="IPR021790">
    <property type="entry name" value="PTBP1-like_RRM2"/>
</dbReference>
<proteinExistence type="predicted"/>
<sequence>MNIGSDDEQDGNSASTQNRSTFKRGPGDVLPICNGTSSSLSAMSPQQTDAGSHHQQQQQQQHHHHHPDSDAKKAKLDEAILFPQEIDGGSGGGGDSSENGVSRVVHLRNVPSDVTELELLQHFAHFGKIEKVLLLKSKNQGFLQFQSEECAEQLVNRSASAPVQIRGKTVFCQYSNYQVLVTGNRYFDLASDVTPVAINDEANVQPVDVVGMNGGGGCNSLNAVLRIVIENLIYPITLDGLHQIFSRYGIVLRIVTFRKNQAYQALIQFSDCASAQAAKLALDGTALFNGYCTLRVEYSRMTTLNVKYNNEKSRDFTNPSLPSGDFASDATLDLASVLNASNAISQMQGNMGSPITVGGPFAAAAAAAAAAAFSPANALHVAGAGFPAATVNLPALSLATATNSALAGMASLRLPAQFPSITVSSVVLVSNLNEEKVTPDALFTLFGVYGDVQRVKILFNKKNSALVQYSEPTQAQLAQHHLDRVNVWNRTIRVSYSKHLTVQMPKEGQPDAGLTKDYSLSLLHRFKKPGSKNYLNIYPPSASLHLSNIPASTTEEFIVNAFVANGFVVKSFKFFPKDHKMAIIQLESTEQGIEALVAMHNLQLSENAHLRVSFSKPGV</sequence>
<dbReference type="Pfam" id="PF11835">
    <property type="entry name" value="RRM_8"/>
    <property type="match status" value="1"/>
</dbReference>
<dbReference type="PROSITE" id="PS50102">
    <property type="entry name" value="RRM"/>
    <property type="match status" value="4"/>
</dbReference>
<reference evidence="7" key="1">
    <citation type="submission" date="2014-03" db="EMBL/GenBank/DDBJ databases">
        <title>The whipworm genome and dual-species transcriptomics of an intimate host-pathogen interaction.</title>
        <authorList>
            <person name="Foth B.J."/>
            <person name="Tsai I.J."/>
            <person name="Reid A.J."/>
            <person name="Bancroft A.J."/>
            <person name="Nichol S."/>
            <person name="Tracey A."/>
            <person name="Holroyd N."/>
            <person name="Cotton J.A."/>
            <person name="Stanley E.J."/>
            <person name="Zarowiecki M."/>
            <person name="Liu J.Z."/>
            <person name="Huckvale T."/>
            <person name="Cooper P.J."/>
            <person name="Grencis R.K."/>
            <person name="Berriman M."/>
        </authorList>
    </citation>
    <scope>NUCLEOTIDE SEQUENCE [LARGE SCALE GENOMIC DNA]</scope>
    <source>
        <strain evidence="7">Edinburgh</strain>
    </source>
</reference>
<dbReference type="NCBIfam" id="TIGR01649">
    <property type="entry name" value="hnRNP-L_PTB"/>
    <property type="match status" value="1"/>
</dbReference>
<keyword evidence="2" id="KW-0677">Repeat</keyword>
<dbReference type="CDD" id="cd12421">
    <property type="entry name" value="RRM1_PTBP1_hnRNPL_like"/>
    <property type="match status" value="1"/>
</dbReference>
<dbReference type="PANTHER" id="PTHR15592">
    <property type="entry name" value="MATRIN 3/NUCLEAR PROTEIN 220-RELATED"/>
    <property type="match status" value="1"/>
</dbReference>
<evidence type="ECO:0000259" key="6">
    <source>
        <dbReference type="PROSITE" id="PS50102"/>
    </source>
</evidence>
<dbReference type="SUPFAM" id="SSF54928">
    <property type="entry name" value="RNA-binding domain, RBD"/>
    <property type="match status" value="4"/>
</dbReference>